<name>A0AAD4R4N5_9BILA</name>
<dbReference type="Proteomes" id="UP001201812">
    <property type="component" value="Unassembled WGS sequence"/>
</dbReference>
<dbReference type="AlphaFoldDB" id="A0AAD4R4N5"/>
<keyword evidence="2" id="KW-1185">Reference proteome</keyword>
<organism evidence="1 2">
    <name type="scientific">Ditylenchus destructor</name>
    <dbReference type="NCBI Taxonomy" id="166010"/>
    <lineage>
        <taxon>Eukaryota</taxon>
        <taxon>Metazoa</taxon>
        <taxon>Ecdysozoa</taxon>
        <taxon>Nematoda</taxon>
        <taxon>Chromadorea</taxon>
        <taxon>Rhabditida</taxon>
        <taxon>Tylenchina</taxon>
        <taxon>Tylenchomorpha</taxon>
        <taxon>Sphaerularioidea</taxon>
        <taxon>Anguinidae</taxon>
        <taxon>Anguininae</taxon>
        <taxon>Ditylenchus</taxon>
    </lineage>
</organism>
<evidence type="ECO:0000313" key="1">
    <source>
        <dbReference type="EMBL" id="KAI1722270.1"/>
    </source>
</evidence>
<dbReference type="EMBL" id="JAKKPZ010000004">
    <property type="protein sequence ID" value="KAI1722270.1"/>
    <property type="molecule type" value="Genomic_DNA"/>
</dbReference>
<accession>A0AAD4R4N5</accession>
<evidence type="ECO:0000313" key="2">
    <source>
        <dbReference type="Proteomes" id="UP001201812"/>
    </source>
</evidence>
<proteinExistence type="predicted"/>
<sequence length="98" mass="10647">MTPAGVSVKIPGTIVPRIEGNVLHSRQLRFGEVTFSVHGTPILNEEDPVGQAGDVENRQAMMLTQLLRKPEENMSPATKHIVAQLSTFLAQKTGMSPL</sequence>
<protein>
    <submittedName>
        <fullName evidence="1">Uncharacterized protein</fullName>
    </submittedName>
</protein>
<reference evidence="1" key="1">
    <citation type="submission" date="2022-01" db="EMBL/GenBank/DDBJ databases">
        <title>Genome Sequence Resource for Two Populations of Ditylenchus destructor, the Migratory Endoparasitic Phytonematode.</title>
        <authorList>
            <person name="Zhang H."/>
            <person name="Lin R."/>
            <person name="Xie B."/>
        </authorList>
    </citation>
    <scope>NUCLEOTIDE SEQUENCE</scope>
    <source>
        <strain evidence="1">BazhouSP</strain>
    </source>
</reference>
<comment type="caution">
    <text evidence="1">The sequence shown here is derived from an EMBL/GenBank/DDBJ whole genome shotgun (WGS) entry which is preliminary data.</text>
</comment>
<gene>
    <name evidence="1" type="ORF">DdX_04582</name>
</gene>